<dbReference type="GO" id="GO:0015483">
    <property type="term" value="F:long-chain fatty acid transporting porin activity"/>
    <property type="evidence" value="ECO:0007669"/>
    <property type="project" value="TreeGrafter"/>
</dbReference>
<dbReference type="GO" id="GO:0009279">
    <property type="term" value="C:cell outer membrane"/>
    <property type="evidence" value="ECO:0007669"/>
    <property type="project" value="UniProtKB-SubCell"/>
</dbReference>
<dbReference type="EMBL" id="SJPM01000004">
    <property type="protein sequence ID" value="TWT97409.1"/>
    <property type="molecule type" value="Genomic_DNA"/>
</dbReference>
<dbReference type="PANTHER" id="PTHR35093">
    <property type="entry name" value="OUTER MEMBRANE PROTEIN NMB0088-RELATED"/>
    <property type="match status" value="1"/>
</dbReference>
<reference evidence="8 9" key="1">
    <citation type="submission" date="2019-02" db="EMBL/GenBank/DDBJ databases">
        <title>Deep-cultivation of Planctomycetes and their phenomic and genomic characterization uncovers novel biology.</title>
        <authorList>
            <person name="Wiegand S."/>
            <person name="Jogler M."/>
            <person name="Boedeker C."/>
            <person name="Pinto D."/>
            <person name="Vollmers J."/>
            <person name="Rivas-Marin E."/>
            <person name="Kohn T."/>
            <person name="Peeters S.H."/>
            <person name="Heuer A."/>
            <person name="Rast P."/>
            <person name="Oberbeckmann S."/>
            <person name="Bunk B."/>
            <person name="Jeske O."/>
            <person name="Meyerdierks A."/>
            <person name="Storesund J.E."/>
            <person name="Kallscheuer N."/>
            <person name="Luecker S."/>
            <person name="Lage O.M."/>
            <person name="Pohl T."/>
            <person name="Merkel B.J."/>
            <person name="Hornburger P."/>
            <person name="Mueller R.-W."/>
            <person name="Bruemmer F."/>
            <person name="Labrenz M."/>
            <person name="Spormann A.M."/>
            <person name="Op Den Camp H."/>
            <person name="Overmann J."/>
            <person name="Amann R."/>
            <person name="Jetten M.S.M."/>
            <person name="Mascher T."/>
            <person name="Medema M.H."/>
            <person name="Devos D.P."/>
            <person name="Kaster A.-K."/>
            <person name="Ovreas L."/>
            <person name="Rohde M."/>
            <person name="Galperin M.Y."/>
            <person name="Jogler C."/>
        </authorList>
    </citation>
    <scope>NUCLEOTIDE SEQUENCE [LARGE SCALE GENOMIC DNA]</scope>
    <source>
        <strain evidence="8 9">Pla100</strain>
    </source>
</reference>
<sequence>MVKSIANCLAIFAIVMCHQVGLGQGLMTPGVGAVNRSMAGAATGNSVDSAGAMFFNPATLTGVDDNHIVWSIEVPFINEQVSSSAFGSSGQTSAEVGIFPLATTAFVYRLESLPEITLGLGMFSAGGLFGNYPADETNPILSPPPPTGAGVGQAFNLLSLQQFTPTIAGQITERFSLGLSPIITLATLQLSPVSLVAPDDANGDGTFSYPSAIGTHPHYGLGFQIGGYYTMESGLNLGFSYKSPNWLEKIKVNASDELGRPRALTFDLDLPPIYSLGMSYEGIPQWLIAADVRYVDYESVAVLSDSGFNPDGSVRGVGWESVWSLSLGLQKEFSETCSVRIGWFTTEDPVPNAVAAFNIGSPAYYQHILSAGVSKRFTDFFSTHFTYYHSPKSEVSGPFVTPGGAIPNSNVTDSVDSHAILMSLAFDY</sequence>
<accession>A0A5C6ACT2</accession>
<evidence type="ECO:0000256" key="3">
    <source>
        <dbReference type="ARBA" id="ARBA00022452"/>
    </source>
</evidence>
<evidence type="ECO:0000256" key="1">
    <source>
        <dbReference type="ARBA" id="ARBA00004571"/>
    </source>
</evidence>
<dbReference type="PANTHER" id="PTHR35093:SF8">
    <property type="entry name" value="OUTER MEMBRANE PROTEIN NMB0088-RELATED"/>
    <property type="match status" value="1"/>
</dbReference>
<dbReference type="RefSeq" id="WP_146577999.1">
    <property type="nucleotide sequence ID" value="NZ_SJPM01000004.1"/>
</dbReference>
<evidence type="ECO:0000256" key="6">
    <source>
        <dbReference type="ARBA" id="ARBA00023136"/>
    </source>
</evidence>
<proteinExistence type="inferred from homology"/>
<comment type="subcellular location">
    <subcellularLocation>
        <location evidence="1">Cell outer membrane</location>
        <topology evidence="1">Multi-pass membrane protein</topology>
    </subcellularLocation>
</comment>
<evidence type="ECO:0000256" key="7">
    <source>
        <dbReference type="ARBA" id="ARBA00023237"/>
    </source>
</evidence>
<dbReference type="Gene3D" id="2.40.160.60">
    <property type="entry name" value="Outer membrane protein transport protein (OMPP1/FadL/TodX)"/>
    <property type="match status" value="1"/>
</dbReference>
<evidence type="ECO:0000313" key="8">
    <source>
        <dbReference type="EMBL" id="TWT97409.1"/>
    </source>
</evidence>
<evidence type="ECO:0000256" key="5">
    <source>
        <dbReference type="ARBA" id="ARBA00022729"/>
    </source>
</evidence>
<organism evidence="8 9">
    <name type="scientific">Neorhodopirellula pilleata</name>
    <dbReference type="NCBI Taxonomy" id="2714738"/>
    <lineage>
        <taxon>Bacteria</taxon>
        <taxon>Pseudomonadati</taxon>
        <taxon>Planctomycetota</taxon>
        <taxon>Planctomycetia</taxon>
        <taxon>Pirellulales</taxon>
        <taxon>Pirellulaceae</taxon>
        <taxon>Neorhodopirellula</taxon>
    </lineage>
</organism>
<keyword evidence="6" id="KW-0472">Membrane</keyword>
<name>A0A5C6ACT2_9BACT</name>
<keyword evidence="9" id="KW-1185">Reference proteome</keyword>
<dbReference type="OrthoDB" id="247139at2"/>
<dbReference type="SUPFAM" id="SSF56935">
    <property type="entry name" value="Porins"/>
    <property type="match status" value="1"/>
</dbReference>
<evidence type="ECO:0000256" key="4">
    <source>
        <dbReference type="ARBA" id="ARBA00022692"/>
    </source>
</evidence>
<comment type="caution">
    <text evidence="8">The sequence shown here is derived from an EMBL/GenBank/DDBJ whole genome shotgun (WGS) entry which is preliminary data.</text>
</comment>
<gene>
    <name evidence="8" type="ORF">Pla100_25610</name>
</gene>
<dbReference type="Proteomes" id="UP000316213">
    <property type="component" value="Unassembled WGS sequence"/>
</dbReference>
<keyword evidence="4" id="KW-0812">Transmembrane</keyword>
<comment type="similarity">
    <text evidence="2">Belongs to the OmpP1/FadL family.</text>
</comment>
<dbReference type="Pfam" id="PF03349">
    <property type="entry name" value="Toluene_X"/>
    <property type="match status" value="1"/>
</dbReference>
<keyword evidence="7" id="KW-0998">Cell outer membrane</keyword>
<dbReference type="AlphaFoldDB" id="A0A5C6ACT2"/>
<keyword evidence="5" id="KW-0732">Signal</keyword>
<evidence type="ECO:0000256" key="2">
    <source>
        <dbReference type="ARBA" id="ARBA00008163"/>
    </source>
</evidence>
<evidence type="ECO:0000313" key="9">
    <source>
        <dbReference type="Proteomes" id="UP000316213"/>
    </source>
</evidence>
<protein>
    <submittedName>
        <fullName evidence="8">Outer membrane protein transport protein (OMPP1/FadL/TodX)</fullName>
    </submittedName>
</protein>
<keyword evidence="3" id="KW-1134">Transmembrane beta strand</keyword>
<dbReference type="InterPro" id="IPR005017">
    <property type="entry name" value="OMPP1/FadL/TodX"/>
</dbReference>